<dbReference type="Proteomes" id="UP001063166">
    <property type="component" value="Unassembled WGS sequence"/>
</dbReference>
<protein>
    <submittedName>
        <fullName evidence="1">Uncharacterized protein</fullName>
    </submittedName>
</protein>
<dbReference type="AlphaFoldDB" id="A0A9P3UW70"/>
<comment type="caution">
    <text evidence="1">The sequence shown here is derived from an EMBL/GenBank/DDBJ whole genome shotgun (WGS) entry which is preliminary data.</text>
</comment>
<accession>A0A9P3UW70</accession>
<evidence type="ECO:0000313" key="2">
    <source>
        <dbReference type="Proteomes" id="UP001063166"/>
    </source>
</evidence>
<proteinExistence type="predicted"/>
<keyword evidence="2" id="KW-1185">Reference proteome</keyword>
<organism evidence="1 2">
    <name type="scientific">Lyophyllum shimeji</name>
    <name type="common">Hon-shimeji</name>
    <name type="synonym">Tricholoma shimeji</name>
    <dbReference type="NCBI Taxonomy" id="47721"/>
    <lineage>
        <taxon>Eukaryota</taxon>
        <taxon>Fungi</taxon>
        <taxon>Dikarya</taxon>
        <taxon>Basidiomycota</taxon>
        <taxon>Agaricomycotina</taxon>
        <taxon>Agaricomycetes</taxon>
        <taxon>Agaricomycetidae</taxon>
        <taxon>Agaricales</taxon>
        <taxon>Tricholomatineae</taxon>
        <taxon>Lyophyllaceae</taxon>
        <taxon>Lyophyllum</taxon>
    </lineage>
</organism>
<evidence type="ECO:0000313" key="1">
    <source>
        <dbReference type="EMBL" id="GLB44831.1"/>
    </source>
</evidence>
<reference evidence="1" key="1">
    <citation type="submission" date="2022-07" db="EMBL/GenBank/DDBJ databases">
        <title>The genome of Lyophyllum shimeji provides insight into the initial evolution of ectomycorrhizal fungal genome.</title>
        <authorList>
            <person name="Kobayashi Y."/>
            <person name="Shibata T."/>
            <person name="Hirakawa H."/>
            <person name="Shigenobu S."/>
            <person name="Nishiyama T."/>
            <person name="Yamada A."/>
            <person name="Hasebe M."/>
            <person name="Kawaguchi M."/>
        </authorList>
    </citation>
    <scope>NUCLEOTIDE SEQUENCE</scope>
    <source>
        <strain evidence="1">AT787</strain>
    </source>
</reference>
<name>A0A9P3UW70_LYOSH</name>
<gene>
    <name evidence="1" type="ORF">LshimejAT787_1801680</name>
</gene>
<dbReference type="EMBL" id="BRPK01000018">
    <property type="protein sequence ID" value="GLB44831.1"/>
    <property type="molecule type" value="Genomic_DNA"/>
</dbReference>
<sequence>MLRHSRICIRTTQSSLSTSASGNAYLSLYRPQEIVKSRDSWNGVSCTDARTVHSWNMYLTRSNSDEIFQRKPALLVSLRSSHRKMPLDIKWQYDSDSPPVEPTRSRCEEAITDAATNYLSGFPADIIFVEATVRVVGDGGNTLAVEYKTAPQQRSGSHVPAELYLSAVEEQSRRVLEKVVWYPERRDTSVAELEQGDGKKNRLN</sequence>